<name>A0A7J4IU90_9ARCH</name>
<organism evidence="1 2">
    <name type="scientific">Candidatus Iainarchaeum sp</name>
    <dbReference type="NCBI Taxonomy" id="3101447"/>
    <lineage>
        <taxon>Archaea</taxon>
        <taxon>Candidatus Iainarchaeota</taxon>
        <taxon>Candidatus Iainarchaeia</taxon>
        <taxon>Candidatus Iainarchaeales</taxon>
        <taxon>Candidatus Iainarchaeaceae</taxon>
        <taxon>Candidatus Iainarchaeum</taxon>
    </lineage>
</organism>
<dbReference type="AlphaFoldDB" id="A0A7J4IU90"/>
<gene>
    <name evidence="1" type="ORF">HA254_00210</name>
</gene>
<reference evidence="2" key="1">
    <citation type="journal article" date="2020" name="bioRxiv">
        <title>A rank-normalized archaeal taxonomy based on genome phylogeny resolves widespread incomplete and uneven classifications.</title>
        <authorList>
            <person name="Rinke C."/>
            <person name="Chuvochina M."/>
            <person name="Mussig A.J."/>
            <person name="Chaumeil P.-A."/>
            <person name="Waite D.W."/>
            <person name="Whitman W.B."/>
            <person name="Parks D.H."/>
            <person name="Hugenholtz P."/>
        </authorList>
    </citation>
    <scope>NUCLEOTIDE SEQUENCE [LARGE SCALE GENOMIC DNA]</scope>
</reference>
<protein>
    <submittedName>
        <fullName evidence="1">Uncharacterized protein</fullName>
    </submittedName>
</protein>
<dbReference type="Proteomes" id="UP000565078">
    <property type="component" value="Unassembled WGS sequence"/>
</dbReference>
<accession>A0A7J4IU90</accession>
<sequence length="170" mass="19150">MAQGKKKEFAKTFDGNLDAFVVLKGQDDTEPLEELRFIQAQVNMLSSKTERVSRLLSHAETEGYSAQGLRRLSDIEKKTRLLSTRFSLSSVLLSEIEKSINSYNNSLRGLAPLDSSKLLADRVGEIERIEGESRTYNFKNLFMDMAEIANDAERRINRLEGMNAREGKGG</sequence>
<dbReference type="EMBL" id="DUGC01000004">
    <property type="protein sequence ID" value="HIH09073.1"/>
    <property type="molecule type" value="Genomic_DNA"/>
</dbReference>
<evidence type="ECO:0000313" key="2">
    <source>
        <dbReference type="Proteomes" id="UP000565078"/>
    </source>
</evidence>
<evidence type="ECO:0000313" key="1">
    <source>
        <dbReference type="EMBL" id="HIH09073.1"/>
    </source>
</evidence>
<proteinExistence type="predicted"/>
<comment type="caution">
    <text evidence="1">The sequence shown here is derived from an EMBL/GenBank/DDBJ whole genome shotgun (WGS) entry which is preliminary data.</text>
</comment>